<comment type="caution">
    <text evidence="1">The sequence shown here is derived from an EMBL/GenBank/DDBJ whole genome shotgun (WGS) entry which is preliminary data.</text>
</comment>
<sequence length="59" mass="6371">MKRDSMKCPKCGAEMNCHAEKPVDPLSAKEAAAAAQGALVEEIHLCPRCGFTESRRLIA</sequence>
<dbReference type="AlphaFoldDB" id="A0A538SRC0"/>
<dbReference type="Proteomes" id="UP000320184">
    <property type="component" value="Unassembled WGS sequence"/>
</dbReference>
<evidence type="ECO:0000313" key="2">
    <source>
        <dbReference type="Proteomes" id="UP000320184"/>
    </source>
</evidence>
<proteinExistence type="predicted"/>
<name>A0A538SRC0_UNCEI</name>
<gene>
    <name evidence="1" type="ORF">E6K73_00615</name>
</gene>
<protein>
    <submittedName>
        <fullName evidence="1">Uncharacterized protein</fullName>
    </submittedName>
</protein>
<reference evidence="1 2" key="1">
    <citation type="journal article" date="2019" name="Nat. Microbiol.">
        <title>Mediterranean grassland soil C-N compound turnover is dependent on rainfall and depth, and is mediated by genomically divergent microorganisms.</title>
        <authorList>
            <person name="Diamond S."/>
            <person name="Andeer P.F."/>
            <person name="Li Z."/>
            <person name="Crits-Christoph A."/>
            <person name="Burstein D."/>
            <person name="Anantharaman K."/>
            <person name="Lane K.R."/>
            <person name="Thomas B.C."/>
            <person name="Pan C."/>
            <person name="Northen T.R."/>
            <person name="Banfield J.F."/>
        </authorList>
    </citation>
    <scope>NUCLEOTIDE SEQUENCE [LARGE SCALE GENOMIC DNA]</scope>
    <source>
        <strain evidence="1">WS_3</strain>
    </source>
</reference>
<evidence type="ECO:0000313" key="1">
    <source>
        <dbReference type="EMBL" id="TMQ53945.1"/>
    </source>
</evidence>
<dbReference type="EMBL" id="VBOT01000006">
    <property type="protein sequence ID" value="TMQ53945.1"/>
    <property type="molecule type" value="Genomic_DNA"/>
</dbReference>
<accession>A0A538SRC0</accession>
<organism evidence="1 2">
    <name type="scientific">Eiseniibacteriota bacterium</name>
    <dbReference type="NCBI Taxonomy" id="2212470"/>
    <lineage>
        <taxon>Bacteria</taxon>
        <taxon>Candidatus Eiseniibacteriota</taxon>
    </lineage>
</organism>